<protein>
    <submittedName>
        <fullName evidence="3">NAD-dependent epimerase/dehydratase family protein</fullName>
    </submittedName>
</protein>
<gene>
    <name evidence="3" type="ORF">GKO48_01915</name>
</gene>
<dbReference type="InterPro" id="IPR036291">
    <property type="entry name" value="NAD(P)-bd_dom_sf"/>
</dbReference>
<dbReference type="Gene3D" id="3.40.50.720">
    <property type="entry name" value="NAD(P)-binding Rossmann-like Domain"/>
    <property type="match status" value="1"/>
</dbReference>
<keyword evidence="4" id="KW-1185">Reference proteome</keyword>
<reference evidence="4" key="2">
    <citation type="submission" date="2023-06" db="EMBL/GenBank/DDBJ databases">
        <title>Pangenomics reveal diversification of enzyme families and niche specialization in globally abundant SAR202 bacteria.</title>
        <authorList>
            <person name="Saw J.H.W."/>
        </authorList>
    </citation>
    <scope>NUCLEOTIDE SEQUENCE [LARGE SCALE GENOMIC DNA]</scope>
    <source>
        <strain evidence="4">JH1073</strain>
    </source>
</reference>
<evidence type="ECO:0000256" key="1">
    <source>
        <dbReference type="ARBA" id="ARBA00007637"/>
    </source>
</evidence>
<sequence length="343" mass="37632">MKVLITGITGRVGANIAQNFLERGHDVRGMVWSGDPQAEKMKAVVAEIVEGDLASSADVNAAVDGQEVILHLGAAFQAGGPFTPEQYFDTNVKGTFNILEASKNLGDQLKHVLITSTDATMFKYPEGGIAEPIAEDSLPLSTTDWYGYSKVLCESLLNRYHAQDGLRGTIIRFANVWGAGEILNFRQFHLSHFLTQFENRTDDAGKSTYAELQAENAKSDGGPRLIVARDVNGRPWKKHQVEVRDLVHAYEQAVGNSNTFGNVYQLGSKKPFTWDVLIPYISEKTGIPYSTVDLPTNPTFYEYDLSAANNDFGYNPTLSLNDMVDEAIRYNAEGGGGIIPTEV</sequence>
<dbReference type="InterPro" id="IPR001509">
    <property type="entry name" value="Epimerase_deHydtase"/>
</dbReference>
<dbReference type="Proteomes" id="UP001219901">
    <property type="component" value="Chromosome"/>
</dbReference>
<evidence type="ECO:0000259" key="2">
    <source>
        <dbReference type="Pfam" id="PF01370"/>
    </source>
</evidence>
<evidence type="ECO:0000313" key="3">
    <source>
        <dbReference type="EMBL" id="WFG38411.1"/>
    </source>
</evidence>
<feature type="domain" description="NAD-dependent epimerase/dehydratase" evidence="2">
    <location>
        <begin position="3"/>
        <end position="205"/>
    </location>
</feature>
<organism evidence="3 4">
    <name type="scientific">Candidatus Lucifugimonas marina</name>
    <dbReference type="NCBI Taxonomy" id="3038979"/>
    <lineage>
        <taxon>Bacteria</taxon>
        <taxon>Bacillati</taxon>
        <taxon>Chloroflexota</taxon>
        <taxon>Dehalococcoidia</taxon>
        <taxon>SAR202 cluster</taxon>
        <taxon>Candidatus Lucifugimonadales</taxon>
        <taxon>Candidatus Lucifugimonadaceae</taxon>
        <taxon>Candidatus Lucifugimonas</taxon>
    </lineage>
</organism>
<dbReference type="EMBL" id="CP046147">
    <property type="protein sequence ID" value="WFG38411.1"/>
    <property type="molecule type" value="Genomic_DNA"/>
</dbReference>
<dbReference type="AlphaFoldDB" id="A0AAJ5ZE47"/>
<accession>A0AAJ5ZE47</accession>
<dbReference type="SUPFAM" id="SSF51735">
    <property type="entry name" value="NAD(P)-binding Rossmann-fold domains"/>
    <property type="match status" value="1"/>
</dbReference>
<dbReference type="PANTHER" id="PTHR43000">
    <property type="entry name" value="DTDP-D-GLUCOSE 4,6-DEHYDRATASE-RELATED"/>
    <property type="match status" value="1"/>
</dbReference>
<evidence type="ECO:0000313" key="4">
    <source>
        <dbReference type="Proteomes" id="UP001219901"/>
    </source>
</evidence>
<comment type="similarity">
    <text evidence="1">Belongs to the NAD(P)-dependent epimerase/dehydratase family.</text>
</comment>
<dbReference type="RefSeq" id="WP_342853282.1">
    <property type="nucleotide sequence ID" value="NZ_CP046147.1"/>
</dbReference>
<name>A0AAJ5ZE47_9CHLR</name>
<proteinExistence type="inferred from homology"/>
<reference evidence="3 4" key="1">
    <citation type="submission" date="2019-11" db="EMBL/GenBank/DDBJ databases">
        <authorList>
            <person name="Cho J.-C."/>
        </authorList>
    </citation>
    <scope>NUCLEOTIDE SEQUENCE [LARGE SCALE GENOMIC DNA]</scope>
    <source>
        <strain evidence="3 4">JH1073</strain>
    </source>
</reference>
<dbReference type="Pfam" id="PF01370">
    <property type="entry name" value="Epimerase"/>
    <property type="match status" value="1"/>
</dbReference>